<dbReference type="AlphaFoldDB" id="A0A1M5EC50"/>
<evidence type="ECO:0000313" key="2">
    <source>
        <dbReference type="Proteomes" id="UP000184071"/>
    </source>
</evidence>
<dbReference type="EMBL" id="FQWC01000001">
    <property type="protein sequence ID" value="SHF76853.1"/>
    <property type="molecule type" value="Genomic_DNA"/>
</dbReference>
<keyword evidence="2" id="KW-1185">Reference proteome</keyword>
<gene>
    <name evidence="1" type="ORF">SAMN05443663_10193</name>
</gene>
<dbReference type="RefSeq" id="WP_073412370.1">
    <property type="nucleotide sequence ID" value="NZ_FQWC01000001.1"/>
</dbReference>
<organism evidence="1 2">
    <name type="scientific">Flavobacterium defluvii</name>
    <dbReference type="NCBI Taxonomy" id="370979"/>
    <lineage>
        <taxon>Bacteria</taxon>
        <taxon>Pseudomonadati</taxon>
        <taxon>Bacteroidota</taxon>
        <taxon>Flavobacteriia</taxon>
        <taxon>Flavobacteriales</taxon>
        <taxon>Flavobacteriaceae</taxon>
        <taxon>Flavobacterium</taxon>
    </lineage>
</organism>
<name>A0A1M5EC50_9FLAO</name>
<sequence>MDKNIKSQPSYNQDVLKIIKEKHGYSYDYIRKSIRGDRTGIICDIIKAEYKRLDNEYRIVRENQAKRLKKEKDNNK</sequence>
<protein>
    <submittedName>
        <fullName evidence="1">Uncharacterized protein</fullName>
    </submittedName>
</protein>
<dbReference type="Proteomes" id="UP000184071">
    <property type="component" value="Unassembled WGS sequence"/>
</dbReference>
<reference evidence="2" key="1">
    <citation type="submission" date="2016-11" db="EMBL/GenBank/DDBJ databases">
        <authorList>
            <person name="Varghese N."/>
            <person name="Submissions S."/>
        </authorList>
    </citation>
    <scope>NUCLEOTIDE SEQUENCE [LARGE SCALE GENOMIC DNA]</scope>
    <source>
        <strain evidence="2">DSM 17963</strain>
    </source>
</reference>
<evidence type="ECO:0000313" key="1">
    <source>
        <dbReference type="EMBL" id="SHF76853.1"/>
    </source>
</evidence>
<proteinExistence type="predicted"/>
<accession>A0A1M5EC50</accession>
<dbReference type="OrthoDB" id="1274195at2"/>